<dbReference type="AlphaFoldDB" id="A0A7M5VBQ4"/>
<keyword evidence="1" id="KW-0472">Membrane</keyword>
<reference evidence="2" key="1">
    <citation type="submission" date="2021-01" db="UniProtKB">
        <authorList>
            <consortium name="EnsemblMetazoa"/>
        </authorList>
    </citation>
    <scope>IDENTIFICATION</scope>
</reference>
<dbReference type="OrthoDB" id="10657262at2759"/>
<sequence>FFRSTRERKMRKLKTLLKKYLLQHIFNFPFLKQFLRRMRTADQVDERQSIVTFLGSSTFNDWTLKKFESLKASPEGIIMDSIGINHDELETYYRSYILDVLIEFQKLYLKKDTVDNSRDPYQLLTQVESIILEKLSNTNINTGFRSMMHDMMDVHLDLFVFCMTLTMAFLGTLFGLLQAYQIT</sequence>
<name>A0A7M5VBQ4_9CNID</name>
<keyword evidence="1" id="KW-1133">Transmembrane helix</keyword>
<feature type="transmembrane region" description="Helical" evidence="1">
    <location>
        <begin position="154"/>
        <end position="177"/>
    </location>
</feature>
<accession>A0A7M5VBQ4</accession>
<protein>
    <submittedName>
        <fullName evidence="2">Uncharacterized protein</fullName>
    </submittedName>
</protein>
<evidence type="ECO:0000256" key="1">
    <source>
        <dbReference type="SAM" id="Phobius"/>
    </source>
</evidence>
<dbReference type="Proteomes" id="UP000594262">
    <property type="component" value="Unplaced"/>
</dbReference>
<organism evidence="2 3">
    <name type="scientific">Clytia hemisphaerica</name>
    <dbReference type="NCBI Taxonomy" id="252671"/>
    <lineage>
        <taxon>Eukaryota</taxon>
        <taxon>Metazoa</taxon>
        <taxon>Cnidaria</taxon>
        <taxon>Hydrozoa</taxon>
        <taxon>Hydroidolina</taxon>
        <taxon>Leptothecata</taxon>
        <taxon>Obeliida</taxon>
        <taxon>Clytiidae</taxon>
        <taxon>Clytia</taxon>
    </lineage>
</organism>
<keyword evidence="1" id="KW-0812">Transmembrane</keyword>
<evidence type="ECO:0000313" key="2">
    <source>
        <dbReference type="EnsemblMetazoa" id="CLYHEMP007894.1"/>
    </source>
</evidence>
<dbReference type="EnsemblMetazoa" id="CLYHEMT007894.1">
    <property type="protein sequence ID" value="CLYHEMP007894.1"/>
    <property type="gene ID" value="CLYHEMG007894"/>
</dbReference>
<keyword evidence="3" id="KW-1185">Reference proteome</keyword>
<evidence type="ECO:0000313" key="3">
    <source>
        <dbReference type="Proteomes" id="UP000594262"/>
    </source>
</evidence>
<proteinExistence type="predicted"/>